<reference evidence="1 2" key="1">
    <citation type="submission" date="2014-03" db="EMBL/GenBank/DDBJ databases">
        <title>The genomes of two eusocial bee gut symbionts.</title>
        <authorList>
            <person name="Kwong W.K."/>
            <person name="Engel P."/>
            <person name="Koch H."/>
            <person name="Moran N.A."/>
        </authorList>
    </citation>
    <scope>NUCLEOTIDE SEQUENCE [LARGE SCALE GENOMIC DNA]</scope>
    <source>
        <strain evidence="2">wkB29</strain>
    </source>
</reference>
<dbReference type="AlphaFoldDB" id="A0A836Z4Y7"/>
<dbReference type="Gene3D" id="1.25.40.10">
    <property type="entry name" value="Tetratricopeptide repeat domain"/>
    <property type="match status" value="1"/>
</dbReference>
<evidence type="ECO:0000313" key="1">
    <source>
        <dbReference type="EMBL" id="KDN15818.1"/>
    </source>
</evidence>
<sequence length="51" mass="5646">MAAKQEDANAQFTLGVMYLNGTGVKPNRRIVMELLKKSCKNGNQEACQICE</sequence>
<evidence type="ECO:0008006" key="3">
    <source>
        <dbReference type="Google" id="ProtNLM"/>
    </source>
</evidence>
<dbReference type="InterPro" id="IPR006597">
    <property type="entry name" value="Sel1-like"/>
</dbReference>
<dbReference type="RefSeq" id="WP_272944617.1">
    <property type="nucleotide sequence ID" value="NZ_JFZW01000001.1"/>
</dbReference>
<dbReference type="EMBL" id="JFZV01000001">
    <property type="protein sequence ID" value="KDN15818.1"/>
    <property type="molecule type" value="Genomic_DNA"/>
</dbReference>
<gene>
    <name evidence="1" type="ORF">SALWKB29_0237</name>
</gene>
<proteinExistence type="predicted"/>
<dbReference type="SMART" id="SM00671">
    <property type="entry name" value="SEL1"/>
    <property type="match status" value="1"/>
</dbReference>
<dbReference type="Proteomes" id="UP000027170">
    <property type="component" value="Unassembled WGS sequence"/>
</dbReference>
<organism evidence="1 2">
    <name type="scientific">Snodgrassella communis</name>
    <dbReference type="NCBI Taxonomy" id="2946699"/>
    <lineage>
        <taxon>Bacteria</taxon>
        <taxon>Pseudomonadati</taxon>
        <taxon>Pseudomonadota</taxon>
        <taxon>Betaproteobacteria</taxon>
        <taxon>Neisseriales</taxon>
        <taxon>Neisseriaceae</taxon>
        <taxon>Snodgrassella</taxon>
    </lineage>
</organism>
<dbReference type="InterPro" id="IPR011990">
    <property type="entry name" value="TPR-like_helical_dom_sf"/>
</dbReference>
<protein>
    <recommendedName>
        <fullName evidence="3">Sel1 repeat family protein</fullName>
    </recommendedName>
</protein>
<name>A0A836Z4Y7_9NEIS</name>
<evidence type="ECO:0000313" key="2">
    <source>
        <dbReference type="Proteomes" id="UP000027170"/>
    </source>
</evidence>
<dbReference type="SUPFAM" id="SSF81901">
    <property type="entry name" value="HCP-like"/>
    <property type="match status" value="1"/>
</dbReference>
<comment type="caution">
    <text evidence="1">The sequence shown here is derived from an EMBL/GenBank/DDBJ whole genome shotgun (WGS) entry which is preliminary data.</text>
</comment>
<keyword evidence="2" id="KW-1185">Reference proteome</keyword>
<accession>A0A836Z4Y7</accession>